<gene>
    <name evidence="2" type="ORF">ACFPH6_23705</name>
</gene>
<protein>
    <recommendedName>
        <fullName evidence="4">MT0933-like antitoxin protein</fullName>
    </recommendedName>
</protein>
<proteinExistence type="predicted"/>
<organism evidence="2 3">
    <name type="scientific">Streptomyces xiangluensis</name>
    <dbReference type="NCBI Taxonomy" id="2665720"/>
    <lineage>
        <taxon>Bacteria</taxon>
        <taxon>Bacillati</taxon>
        <taxon>Actinomycetota</taxon>
        <taxon>Actinomycetes</taxon>
        <taxon>Kitasatosporales</taxon>
        <taxon>Streptomycetaceae</taxon>
        <taxon>Streptomyces</taxon>
    </lineage>
</organism>
<sequence>MGLLESLKTKLAPAKGKVSHLAQQGALDPLAHKESDGTDGGVTAPPPEPPPPSAS</sequence>
<evidence type="ECO:0000313" key="3">
    <source>
        <dbReference type="Proteomes" id="UP001596012"/>
    </source>
</evidence>
<reference evidence="3" key="1">
    <citation type="journal article" date="2019" name="Int. J. Syst. Evol. Microbiol.">
        <title>The Global Catalogue of Microorganisms (GCM) 10K type strain sequencing project: providing services to taxonomists for standard genome sequencing and annotation.</title>
        <authorList>
            <consortium name="The Broad Institute Genomics Platform"/>
            <consortium name="The Broad Institute Genome Sequencing Center for Infectious Disease"/>
            <person name="Wu L."/>
            <person name="Ma J."/>
        </authorList>
    </citation>
    <scope>NUCLEOTIDE SEQUENCE [LARGE SCALE GENOMIC DNA]</scope>
    <source>
        <strain evidence="3">DT43</strain>
    </source>
</reference>
<accession>A0ABV8YQF7</accession>
<evidence type="ECO:0008006" key="4">
    <source>
        <dbReference type="Google" id="ProtNLM"/>
    </source>
</evidence>
<feature type="compositionally biased region" description="Pro residues" evidence="1">
    <location>
        <begin position="44"/>
        <end position="55"/>
    </location>
</feature>
<dbReference type="RefSeq" id="WP_386344859.1">
    <property type="nucleotide sequence ID" value="NZ_JBHSFG010000039.1"/>
</dbReference>
<keyword evidence="3" id="KW-1185">Reference proteome</keyword>
<evidence type="ECO:0000256" key="1">
    <source>
        <dbReference type="SAM" id="MobiDB-lite"/>
    </source>
</evidence>
<dbReference type="EMBL" id="JBHSFG010000039">
    <property type="protein sequence ID" value="MFC4467497.1"/>
    <property type="molecule type" value="Genomic_DNA"/>
</dbReference>
<feature type="region of interest" description="Disordered" evidence="1">
    <location>
        <begin position="1"/>
        <end position="55"/>
    </location>
</feature>
<evidence type="ECO:0000313" key="2">
    <source>
        <dbReference type="EMBL" id="MFC4467497.1"/>
    </source>
</evidence>
<dbReference type="Proteomes" id="UP001596012">
    <property type="component" value="Unassembled WGS sequence"/>
</dbReference>
<comment type="caution">
    <text evidence="2">The sequence shown here is derived from an EMBL/GenBank/DDBJ whole genome shotgun (WGS) entry which is preliminary data.</text>
</comment>
<name>A0ABV8YQF7_9ACTN</name>